<accession>A0A073K6L7</accession>
<dbReference type="OrthoDB" id="2913628at2"/>
<reference evidence="2 3" key="1">
    <citation type="submission" date="2014-06" db="EMBL/GenBank/DDBJ databases">
        <title>Draft genome sequence of Bacillus gaemokensis JCM 15801 (MCCC 1A00707).</title>
        <authorList>
            <person name="Lai Q."/>
            <person name="Liu Y."/>
            <person name="Shao Z."/>
        </authorList>
    </citation>
    <scope>NUCLEOTIDE SEQUENCE [LARGE SCALE GENOMIC DNA]</scope>
    <source>
        <strain evidence="2 3">JCM 15801</strain>
    </source>
</reference>
<dbReference type="Gene3D" id="2.60.40.1080">
    <property type="match status" value="1"/>
</dbReference>
<proteinExistence type="predicted"/>
<dbReference type="SUPFAM" id="SSF49373">
    <property type="entry name" value="Invasin/intimin cell-adhesion fragments"/>
    <property type="match status" value="1"/>
</dbReference>
<dbReference type="EMBL" id="JOTM01000037">
    <property type="protein sequence ID" value="KEK22225.1"/>
    <property type="molecule type" value="Genomic_DNA"/>
</dbReference>
<dbReference type="eggNOG" id="COG5492">
    <property type="taxonomic scope" value="Bacteria"/>
</dbReference>
<gene>
    <name evidence="2" type="ORF">BAGA_20610</name>
</gene>
<protein>
    <recommendedName>
        <fullName evidence="1">BIG2 domain-containing protein</fullName>
    </recommendedName>
</protein>
<evidence type="ECO:0000259" key="1">
    <source>
        <dbReference type="SMART" id="SM00635"/>
    </source>
</evidence>
<organism evidence="2 3">
    <name type="scientific">Bacillus gaemokensis</name>
    <dbReference type="NCBI Taxonomy" id="574375"/>
    <lineage>
        <taxon>Bacteria</taxon>
        <taxon>Bacillati</taxon>
        <taxon>Bacillota</taxon>
        <taxon>Bacilli</taxon>
        <taxon>Bacillales</taxon>
        <taxon>Bacillaceae</taxon>
        <taxon>Bacillus</taxon>
        <taxon>Bacillus cereus group</taxon>
    </lineage>
</organism>
<dbReference type="RefSeq" id="WP_033677907.1">
    <property type="nucleotide sequence ID" value="NZ_JOTM01000037.1"/>
</dbReference>
<feature type="domain" description="BIG2" evidence="1">
    <location>
        <begin position="41"/>
        <end position="121"/>
    </location>
</feature>
<evidence type="ECO:0000313" key="3">
    <source>
        <dbReference type="Proteomes" id="UP000027778"/>
    </source>
</evidence>
<keyword evidence="3" id="KW-1185">Reference proteome</keyword>
<dbReference type="InterPro" id="IPR008964">
    <property type="entry name" value="Invasin/intimin_cell_adhesion"/>
</dbReference>
<sequence length="132" mass="14431">MLASLQQQNIRKFSPITNTSTSCLNIQPNLPKISIAPSVVSVIGVHMQKNKLKIKVGQHAELSAFVLPVQATNQELIWTNMNPNVVTICPNQNKVILAGKSAGRAVIIVTTAEGKFRDLCIVHVQSYMTNPK</sequence>
<dbReference type="Pfam" id="PF02368">
    <property type="entry name" value="Big_2"/>
    <property type="match status" value="1"/>
</dbReference>
<comment type="caution">
    <text evidence="2">The sequence shown here is derived from an EMBL/GenBank/DDBJ whole genome shotgun (WGS) entry which is preliminary data.</text>
</comment>
<dbReference type="Proteomes" id="UP000027778">
    <property type="component" value="Unassembled WGS sequence"/>
</dbReference>
<dbReference type="InterPro" id="IPR003343">
    <property type="entry name" value="Big_2"/>
</dbReference>
<evidence type="ECO:0000313" key="2">
    <source>
        <dbReference type="EMBL" id="KEK22225.1"/>
    </source>
</evidence>
<dbReference type="STRING" id="574375.AZF08_12060"/>
<dbReference type="AlphaFoldDB" id="A0A073K6L7"/>
<dbReference type="SMART" id="SM00635">
    <property type="entry name" value="BID_2"/>
    <property type="match status" value="1"/>
</dbReference>
<name>A0A073K6L7_9BACI</name>